<dbReference type="AlphaFoldDB" id="A0A7R8Z8H6"/>
<accession>A0A7R8Z8H6</accession>
<proteinExistence type="predicted"/>
<reference evidence="1" key="1">
    <citation type="submission" date="2020-11" db="EMBL/GenBank/DDBJ databases">
        <authorList>
            <person name="Tran Van P."/>
        </authorList>
    </citation>
    <scope>NUCLEOTIDE SEQUENCE</scope>
</reference>
<name>A0A7R8Z8H6_TIMDO</name>
<sequence>METCDNSLVKQEIIELIKTEPQNENEFDIFGHSGIKTEDESDTSNSVDEIVKTEFKLYDSSFGIMDSKIEHFTAVDKSEEDILETMVEQVNVKLNIVLSLLWQEDIVLHMEVEGNVKLKIVLKMLRWEDIVEHMVEETNVKLKIVLRILW</sequence>
<evidence type="ECO:0000313" key="1">
    <source>
        <dbReference type="EMBL" id="CAD7200157.1"/>
    </source>
</evidence>
<dbReference type="EMBL" id="OA567296">
    <property type="protein sequence ID" value="CAD7200157.1"/>
    <property type="molecule type" value="Genomic_DNA"/>
</dbReference>
<organism evidence="1">
    <name type="scientific">Timema douglasi</name>
    <name type="common">Walking stick</name>
    <dbReference type="NCBI Taxonomy" id="61478"/>
    <lineage>
        <taxon>Eukaryota</taxon>
        <taxon>Metazoa</taxon>
        <taxon>Ecdysozoa</taxon>
        <taxon>Arthropoda</taxon>
        <taxon>Hexapoda</taxon>
        <taxon>Insecta</taxon>
        <taxon>Pterygota</taxon>
        <taxon>Neoptera</taxon>
        <taxon>Polyneoptera</taxon>
        <taxon>Phasmatodea</taxon>
        <taxon>Timematodea</taxon>
        <taxon>Timematoidea</taxon>
        <taxon>Timematidae</taxon>
        <taxon>Timema</taxon>
    </lineage>
</organism>
<gene>
    <name evidence="1" type="ORF">TDIB3V08_LOCUS6385</name>
</gene>
<protein>
    <submittedName>
        <fullName evidence="1">Uncharacterized protein</fullName>
    </submittedName>
</protein>